<evidence type="ECO:0000256" key="8">
    <source>
        <dbReference type="ARBA" id="ARBA00022801"/>
    </source>
</evidence>
<comment type="similarity">
    <text evidence="3 11">Belongs to the KdsC family.</text>
</comment>
<sequence>MSHELLASLAPELVERLRHIKLLALDVDGVLTDGRLYFHADGSELKAFNTLDGHGLKLAKRAGIQVALITGRSSPMVTQRARALGIEHVQQGVERKLPALESLCDSLGLTLDQVAYCGDDLPDLPCIHRSAVGITVPGAPCYLRQHADWVTQVAGGHGAVREITDTLLMAQGRLDDIIDSYLSNGPLT</sequence>
<dbReference type="GO" id="GO:0008781">
    <property type="term" value="F:N-acylneuraminate cytidylyltransferase activity"/>
    <property type="evidence" value="ECO:0007669"/>
    <property type="project" value="TreeGrafter"/>
</dbReference>
<dbReference type="NCBIfam" id="TIGR01670">
    <property type="entry name" value="KdsC-phosphatas"/>
    <property type="match status" value="1"/>
</dbReference>
<evidence type="ECO:0000256" key="10">
    <source>
        <dbReference type="ARBA" id="ARBA00031051"/>
    </source>
</evidence>
<protein>
    <recommendedName>
        <fullName evidence="6 11">3-deoxy-D-manno-octulosonate 8-phosphate phosphatase KdsC</fullName>
        <ecNumber evidence="5 11">3.1.3.45</ecNumber>
    </recommendedName>
    <alternativeName>
        <fullName evidence="10 11">KDO 8-P phosphatase</fullName>
    </alternativeName>
</protein>
<comment type="cofactor">
    <cofactor evidence="2 11 12">
        <name>Mg(2+)</name>
        <dbReference type="ChEBI" id="CHEBI:18420"/>
    </cofactor>
</comment>
<feature type="binding site" evidence="12">
    <location>
        <position position="28"/>
    </location>
    <ligand>
        <name>substrate</name>
    </ligand>
</feature>
<name>A0AAU7KZK5_9GAMM</name>
<dbReference type="GO" id="GO:0019143">
    <property type="term" value="F:3-deoxy-manno-octulosonate-8-phosphatase activity"/>
    <property type="evidence" value="ECO:0007669"/>
    <property type="project" value="UniProtKB-UniRule"/>
</dbReference>
<comment type="catalytic activity">
    <reaction evidence="1 11">
        <text>3-deoxy-alpha-D-manno-2-octulosonate-8-phosphate + H2O = 3-deoxy-alpha-D-manno-oct-2-ulosonate + phosphate</text>
        <dbReference type="Rhea" id="RHEA:11500"/>
        <dbReference type="ChEBI" id="CHEBI:15377"/>
        <dbReference type="ChEBI" id="CHEBI:43474"/>
        <dbReference type="ChEBI" id="CHEBI:85985"/>
        <dbReference type="ChEBI" id="CHEBI:85986"/>
        <dbReference type="EC" id="3.1.3.45"/>
    </reaction>
</comment>
<dbReference type="GO" id="GO:0009103">
    <property type="term" value="P:lipopolysaccharide biosynthetic process"/>
    <property type="evidence" value="ECO:0007669"/>
    <property type="project" value="UniProtKB-UniRule"/>
</dbReference>
<keyword evidence="8 11" id="KW-0378">Hydrolase</keyword>
<dbReference type="SFLD" id="SFLDG01138">
    <property type="entry name" value="C1.6.2:_Deoxy-d-mannose-octulo"/>
    <property type="match status" value="1"/>
</dbReference>
<dbReference type="GO" id="GO:0046872">
    <property type="term" value="F:metal ion binding"/>
    <property type="evidence" value="ECO:0007669"/>
    <property type="project" value="UniProtKB-UniRule"/>
</dbReference>
<dbReference type="PANTHER" id="PTHR21485">
    <property type="entry name" value="HAD SUPERFAMILY MEMBERS CMAS AND KDSC"/>
    <property type="match status" value="1"/>
</dbReference>
<evidence type="ECO:0000256" key="9">
    <source>
        <dbReference type="ARBA" id="ARBA00022842"/>
    </source>
</evidence>
<comment type="function">
    <text evidence="11">Catalyzes the hydrolysis of 3-deoxy-D-manno-octulosonate 8-phosphate (KDO 8-P) to 3-deoxy-D-manno-octulosonate (KDO) and inorganic phosphate.</text>
</comment>
<keyword evidence="11" id="KW-0448">Lipopolysaccharide biosynthesis</keyword>
<dbReference type="PANTHER" id="PTHR21485:SF3">
    <property type="entry name" value="N-ACYLNEURAMINATE CYTIDYLYLTRANSFERASE"/>
    <property type="match status" value="1"/>
</dbReference>
<dbReference type="EMBL" id="CP098828">
    <property type="protein sequence ID" value="XBO76568.1"/>
    <property type="molecule type" value="Genomic_DNA"/>
</dbReference>
<dbReference type="RefSeq" id="WP_108132652.1">
    <property type="nucleotide sequence ID" value="NZ_CP098828.1"/>
</dbReference>
<dbReference type="Gene3D" id="3.40.50.1000">
    <property type="entry name" value="HAD superfamily/HAD-like"/>
    <property type="match status" value="1"/>
</dbReference>
<dbReference type="InterPro" id="IPR050793">
    <property type="entry name" value="CMP-NeuNAc_synthase"/>
</dbReference>
<dbReference type="SFLD" id="SFLDG01136">
    <property type="entry name" value="C1.6:_Phosphoserine_Phosphatas"/>
    <property type="match status" value="1"/>
</dbReference>
<reference evidence="13" key="1">
    <citation type="submission" date="2022-06" db="EMBL/GenBank/DDBJ databases">
        <title>A novel DMS-producing enzyme.</title>
        <authorList>
            <person name="Zhang Y."/>
        </authorList>
    </citation>
    <scope>NUCLEOTIDE SEQUENCE</scope>
    <source>
        <strain evidence="13">H10-59</strain>
    </source>
</reference>
<gene>
    <name evidence="13" type="ORF">NFG57_07330</name>
</gene>
<organism evidence="13">
    <name type="scientific">Halomonas sp. H10-59</name>
    <dbReference type="NCBI Taxonomy" id="2950874"/>
    <lineage>
        <taxon>Bacteria</taxon>
        <taxon>Pseudomonadati</taxon>
        <taxon>Pseudomonadota</taxon>
        <taxon>Gammaproteobacteria</taxon>
        <taxon>Oceanospirillales</taxon>
        <taxon>Halomonadaceae</taxon>
        <taxon>Halomonas</taxon>
    </lineage>
</organism>
<evidence type="ECO:0000256" key="12">
    <source>
        <dbReference type="PIRSR" id="PIRSR006118-2"/>
    </source>
</evidence>
<dbReference type="EC" id="3.1.3.45" evidence="5 11"/>
<dbReference type="SFLD" id="SFLDS00003">
    <property type="entry name" value="Haloacid_Dehalogenase"/>
    <property type="match status" value="1"/>
</dbReference>
<evidence type="ECO:0000256" key="1">
    <source>
        <dbReference type="ARBA" id="ARBA00000898"/>
    </source>
</evidence>
<dbReference type="FunFam" id="3.40.50.1000:FF:000029">
    <property type="entry name" value="3-deoxy-D-manno-octulosonate 8-phosphate phosphatase KdsC"/>
    <property type="match status" value="1"/>
</dbReference>
<evidence type="ECO:0000256" key="2">
    <source>
        <dbReference type="ARBA" id="ARBA00001946"/>
    </source>
</evidence>
<evidence type="ECO:0000256" key="5">
    <source>
        <dbReference type="ARBA" id="ARBA00013066"/>
    </source>
</evidence>
<comment type="subunit">
    <text evidence="4 11">Homotetramer.</text>
</comment>
<dbReference type="Pfam" id="PF08282">
    <property type="entry name" value="Hydrolase_3"/>
    <property type="match status" value="1"/>
</dbReference>
<accession>A0AAU7KZK5</accession>
<dbReference type="SUPFAM" id="SSF56784">
    <property type="entry name" value="HAD-like"/>
    <property type="match status" value="1"/>
</dbReference>
<dbReference type="CDD" id="cd01630">
    <property type="entry name" value="HAD_KDO-like"/>
    <property type="match status" value="1"/>
</dbReference>
<evidence type="ECO:0000256" key="11">
    <source>
        <dbReference type="PIRNR" id="PIRNR006118"/>
    </source>
</evidence>
<feature type="binding site" evidence="12">
    <location>
        <position position="119"/>
    </location>
    <ligand>
        <name>Mg(2+)</name>
        <dbReference type="ChEBI" id="CHEBI:18420"/>
    </ligand>
</feature>
<dbReference type="InterPro" id="IPR023214">
    <property type="entry name" value="HAD_sf"/>
</dbReference>
<evidence type="ECO:0000256" key="4">
    <source>
        <dbReference type="ARBA" id="ARBA00011881"/>
    </source>
</evidence>
<evidence type="ECO:0000256" key="6">
    <source>
        <dbReference type="ARBA" id="ARBA00020092"/>
    </source>
</evidence>
<evidence type="ECO:0000313" key="13">
    <source>
        <dbReference type="EMBL" id="XBO76568.1"/>
    </source>
</evidence>
<dbReference type="InterPro" id="IPR036412">
    <property type="entry name" value="HAD-like_sf"/>
</dbReference>
<feature type="binding site" evidence="12">
    <location>
        <position position="26"/>
    </location>
    <ligand>
        <name>Mg(2+)</name>
        <dbReference type="ChEBI" id="CHEBI:18420"/>
    </ligand>
</feature>
<evidence type="ECO:0000256" key="7">
    <source>
        <dbReference type="ARBA" id="ARBA00022723"/>
    </source>
</evidence>
<keyword evidence="9 11" id="KW-0460">Magnesium</keyword>
<dbReference type="PIRSF" id="PIRSF006118">
    <property type="entry name" value="KDO8-P_Ptase"/>
    <property type="match status" value="1"/>
</dbReference>
<keyword evidence="7 11" id="KW-0479">Metal-binding</keyword>
<dbReference type="AlphaFoldDB" id="A0AAU7KZK5"/>
<proteinExistence type="inferred from homology"/>
<dbReference type="InterPro" id="IPR010023">
    <property type="entry name" value="KdsC_fam"/>
</dbReference>
<evidence type="ECO:0000256" key="3">
    <source>
        <dbReference type="ARBA" id="ARBA00005893"/>
    </source>
</evidence>